<evidence type="ECO:0000313" key="4">
    <source>
        <dbReference type="Proteomes" id="UP000214610"/>
    </source>
</evidence>
<keyword evidence="4" id="KW-1185">Reference proteome</keyword>
<dbReference type="Proteomes" id="UP000214610">
    <property type="component" value="Unassembled WGS sequence"/>
</dbReference>
<dbReference type="SUPFAM" id="SSF69189">
    <property type="entry name" value="Penicillin-binding protein associated domain"/>
    <property type="match status" value="1"/>
</dbReference>
<feature type="signal peptide" evidence="1">
    <location>
        <begin position="1"/>
        <end position="25"/>
    </location>
</feature>
<feature type="chain" id="PRO_5011256244" description="Peptidase S11 D-Ala-D-Ala carboxypeptidase A C-terminal domain-containing protein" evidence="1">
    <location>
        <begin position="26"/>
        <end position="389"/>
    </location>
</feature>
<dbReference type="Pfam" id="PF07943">
    <property type="entry name" value="PBP5_C"/>
    <property type="match status" value="1"/>
</dbReference>
<feature type="domain" description="Peptidase S11 D-Ala-D-Ala carboxypeptidase A C-terminal" evidence="2">
    <location>
        <begin position="279"/>
        <end position="374"/>
    </location>
</feature>
<dbReference type="InterPro" id="IPR015956">
    <property type="entry name" value="Peniciliin-bd_prot_C_sf"/>
</dbReference>
<evidence type="ECO:0000256" key="1">
    <source>
        <dbReference type="SAM" id="SignalP"/>
    </source>
</evidence>
<evidence type="ECO:0000259" key="2">
    <source>
        <dbReference type="SMART" id="SM00936"/>
    </source>
</evidence>
<name>A0A227KPK3_9BURK</name>
<dbReference type="GO" id="GO:0009002">
    <property type="term" value="F:serine-type D-Ala-D-Ala carboxypeptidase activity"/>
    <property type="evidence" value="ECO:0007669"/>
    <property type="project" value="InterPro"/>
</dbReference>
<keyword evidence="1" id="KW-0732">Signal</keyword>
<dbReference type="EMBL" id="NHMP01000002">
    <property type="protein sequence ID" value="OXE50192.1"/>
    <property type="molecule type" value="Genomic_DNA"/>
</dbReference>
<reference evidence="4" key="1">
    <citation type="submission" date="2017-05" db="EMBL/GenBank/DDBJ databases">
        <title>Improved OligoMM genomes.</title>
        <authorList>
            <person name="Garzetti D."/>
        </authorList>
    </citation>
    <scope>NUCLEOTIDE SEQUENCE [LARGE SCALE GENOMIC DNA]</scope>
    <source>
        <strain evidence="4">YL45</strain>
    </source>
</reference>
<dbReference type="GO" id="GO:0006508">
    <property type="term" value="P:proteolysis"/>
    <property type="evidence" value="ECO:0007669"/>
    <property type="project" value="InterPro"/>
</dbReference>
<dbReference type="RefSeq" id="WP_066594636.1">
    <property type="nucleotide sequence ID" value="NZ_CAJTBZ010000016.1"/>
</dbReference>
<proteinExistence type="predicted"/>
<dbReference type="InterPro" id="IPR012907">
    <property type="entry name" value="Peptidase_S11_C"/>
</dbReference>
<sequence>MTPYKFLTVLSLTAALALGSSPAWCSKAPAKSETLEQEHKLLSEEPSFVSFDLLSGNSFETNLSKLEIDNIELLSDLLSTYGLIHLIQEKKIDPAKEIELTSAPTTKASLRLDPEKKIKIKELVTALLFLKSPDARLTLQKILTDHFVDAKIKVGKNGAFDLKTSKIDCSVEDLTNALSTVFFELEKMGVNPFDEEFVIGDISYPSQLKASRGEKTNIVMLIDKDTKAVLSLARIDHPKKKNARKEPGSLVINTVNNPLPAGQIIKRSSNLLSDAANNFETLKIISKGKIISTVDLKGTDKKQVVMIAPDDIFISLKKIDLQELRHNKVELLIERDEPMKLPIISGSQIGTLRIVFNGQTLKNVPLMANENVYPSVKQKVIDKLNAIID</sequence>
<dbReference type="SMART" id="SM00936">
    <property type="entry name" value="PBP5_C"/>
    <property type="match status" value="1"/>
</dbReference>
<organism evidence="3 4">
    <name type="scientific">Turicimonas muris</name>
    <dbReference type="NCBI Taxonomy" id="1796652"/>
    <lineage>
        <taxon>Bacteria</taxon>
        <taxon>Pseudomonadati</taxon>
        <taxon>Pseudomonadota</taxon>
        <taxon>Betaproteobacteria</taxon>
        <taxon>Burkholderiales</taxon>
        <taxon>Sutterellaceae</taxon>
        <taxon>Turicimonas</taxon>
    </lineage>
</organism>
<comment type="caution">
    <text evidence="3">The sequence shown here is derived from an EMBL/GenBank/DDBJ whole genome shotgun (WGS) entry which is preliminary data.</text>
</comment>
<dbReference type="AlphaFoldDB" id="A0A227KPK3"/>
<accession>A0A227KPK3</accession>
<protein>
    <recommendedName>
        <fullName evidence="2">Peptidase S11 D-Ala-D-Ala carboxypeptidase A C-terminal domain-containing protein</fullName>
    </recommendedName>
</protein>
<gene>
    <name evidence="3" type="ORF">ADH67_04100</name>
</gene>
<dbReference type="Gene3D" id="2.60.410.10">
    <property type="entry name" value="D-Ala-D-Ala carboxypeptidase, C-terminal domain"/>
    <property type="match status" value="1"/>
</dbReference>
<dbReference type="GeneID" id="78362399"/>
<dbReference type="InterPro" id="IPR037167">
    <property type="entry name" value="Peptidase_S11_C_sf"/>
</dbReference>
<evidence type="ECO:0000313" key="3">
    <source>
        <dbReference type="EMBL" id="OXE50192.1"/>
    </source>
</evidence>